<dbReference type="Gene3D" id="3.80.10.10">
    <property type="entry name" value="Ribonuclease Inhibitor"/>
    <property type="match status" value="1"/>
</dbReference>
<dbReference type="Proteomes" id="UP000774804">
    <property type="component" value="Unassembled WGS sequence"/>
</dbReference>
<dbReference type="InterPro" id="IPR011009">
    <property type="entry name" value="Kinase-like_dom_sf"/>
</dbReference>
<dbReference type="SUPFAM" id="SSF52058">
    <property type="entry name" value="L domain-like"/>
    <property type="match status" value="1"/>
</dbReference>
<proteinExistence type="predicted"/>
<sequence length="735" mass="80909">MSFSSCTRNETALTTDCNSLCPEGRPCIAYAAGDEGECSSVASTFGNCTADDYCTYECFATGPDDFAANGAIDFSVYTFLIPFGDDVEPSELELSWSREQGAGNLTTKYPSKSNDALQHIEVLDFMESTSGVVLSGGSNLFGVRGKVAKMQLPQDLFAADTQLRAVTLANLGLKQILKSSLPSGLVNLTVSNCLMTSYPDDLQTMKELENLDLSSNYFGYFPKDLKLPKLQTLNLSTNSLASFEGVFPSLVTLDIANNNFSYVPTAIFNLSALRRLDLRGNNLTDITLTTAQFSFLQELEELDADSFGDIVCNTTEKLQTSNSTLNVCVSSADSAEENSSNKALIAGVMAAALVLLLILGIIFVFRCLRHRAMNLKPGSEIFNLRQELISPTGGTPAYNHHLSAERYSTESNPRDPPPRHVFPYEDELGMLLLNVDDLEYIRRLKSDRRSRDPGLSHREAFLTRFRGSRFLVCKRLHQEVIDNTSEVQHFAEDIHLAASLDHPRIVALVGVIWSQMYGLEALFEYMEGGELRSYLDKVENTTELKSWRSPSAWKLQVAFDVAEALTYAHAFSPTLVHRDLTSHSVLLSSPPDFRARLDDFVIAQKGYPSTSTIGISLRGERWLPPEVITGAADYSPAADIYAFGVILSEIDSHSLPYENISGIVNGRQTLSDVEILDLVASGKLHPAFTLGCPTGVRELAERCLSFEAADRPTALQAVIVLRTLLSEDRHTSYTI</sequence>
<name>A0A329SNE6_9STRA</name>
<dbReference type="Pfam" id="PF07714">
    <property type="entry name" value="PK_Tyr_Ser-Thr"/>
    <property type="match status" value="1"/>
</dbReference>
<protein>
    <recommendedName>
        <fullName evidence="4">Protein kinase domain-containing protein</fullName>
    </recommendedName>
</protein>
<keyword evidence="3" id="KW-0472">Membrane</keyword>
<keyword evidence="3" id="KW-1133">Transmembrane helix</keyword>
<dbReference type="SUPFAM" id="SSF56112">
    <property type="entry name" value="Protein kinase-like (PK-like)"/>
    <property type="match status" value="1"/>
</dbReference>
<keyword evidence="10" id="KW-1185">Reference proteome</keyword>
<dbReference type="GO" id="GO:0005524">
    <property type="term" value="F:ATP binding"/>
    <property type="evidence" value="ECO:0007669"/>
    <property type="project" value="InterPro"/>
</dbReference>
<dbReference type="InterPro" id="IPR032675">
    <property type="entry name" value="LRR_dom_sf"/>
</dbReference>
<dbReference type="VEuPathDB" id="FungiDB:PC110_g6277"/>
<dbReference type="PROSITE" id="PS51450">
    <property type="entry name" value="LRR"/>
    <property type="match status" value="1"/>
</dbReference>
<evidence type="ECO:0000313" key="5">
    <source>
        <dbReference type="EMBL" id="KAG2857371.1"/>
    </source>
</evidence>
<dbReference type="EMBL" id="MJFZ01000111">
    <property type="protein sequence ID" value="RAW37496.1"/>
    <property type="molecule type" value="Genomic_DNA"/>
</dbReference>
<accession>A0A329SNE6</accession>
<dbReference type="GO" id="GO:0004674">
    <property type="term" value="F:protein serine/threonine kinase activity"/>
    <property type="evidence" value="ECO:0007669"/>
    <property type="project" value="TreeGrafter"/>
</dbReference>
<dbReference type="EMBL" id="RCML01000280">
    <property type="protein sequence ID" value="KAG2982411.1"/>
    <property type="molecule type" value="Genomic_DNA"/>
</dbReference>
<evidence type="ECO:0000259" key="4">
    <source>
        <dbReference type="PROSITE" id="PS50011"/>
    </source>
</evidence>
<dbReference type="Proteomes" id="UP000760860">
    <property type="component" value="Unassembled WGS sequence"/>
</dbReference>
<reference evidence="5" key="2">
    <citation type="submission" date="2018-10" db="EMBL/GenBank/DDBJ databases">
        <title>Effector identification in a new, highly contiguous assembly of the strawberry crown rot pathogen Phytophthora cactorum.</title>
        <authorList>
            <person name="Armitage A.D."/>
            <person name="Nellist C.F."/>
            <person name="Bates H."/>
            <person name="Vickerstaff R.J."/>
            <person name="Harrison R.J."/>
        </authorList>
    </citation>
    <scope>NUCLEOTIDE SEQUENCE</scope>
    <source>
        <strain evidence="5">15-7</strain>
        <strain evidence="6">4032</strain>
        <strain evidence="7">P415</strain>
        <strain evidence="8">P421</strain>
    </source>
</reference>
<dbReference type="Proteomes" id="UP000697107">
    <property type="component" value="Unassembled WGS sequence"/>
</dbReference>
<dbReference type="InterPro" id="IPR001611">
    <property type="entry name" value="Leu-rich_rpt"/>
</dbReference>
<dbReference type="InterPro" id="IPR000719">
    <property type="entry name" value="Prot_kinase_dom"/>
</dbReference>
<comment type="caution">
    <text evidence="9">The sequence shown here is derived from an EMBL/GenBank/DDBJ whole genome shotgun (WGS) entry which is preliminary data.</text>
</comment>
<dbReference type="AlphaFoldDB" id="A0A329SNE6"/>
<evidence type="ECO:0000313" key="10">
    <source>
        <dbReference type="Proteomes" id="UP000251314"/>
    </source>
</evidence>
<dbReference type="STRING" id="29920.A0A329SNE6"/>
<dbReference type="Pfam" id="PF13855">
    <property type="entry name" value="LRR_8"/>
    <property type="match status" value="1"/>
</dbReference>
<reference evidence="9 10" key="1">
    <citation type="submission" date="2018-01" db="EMBL/GenBank/DDBJ databases">
        <title>Draft genome of the strawberry crown rot pathogen Phytophthora cactorum.</title>
        <authorList>
            <person name="Armitage A.D."/>
            <person name="Lysoe E."/>
            <person name="Nellist C.F."/>
            <person name="Harrison R.J."/>
            <person name="Brurberg M.B."/>
        </authorList>
    </citation>
    <scope>NUCLEOTIDE SEQUENCE [LARGE SCALE GENOMIC DNA]</scope>
    <source>
        <strain evidence="9 10">10300</strain>
    </source>
</reference>
<dbReference type="EMBL" id="RCMV01000299">
    <property type="protein sequence ID" value="KAG3219698.1"/>
    <property type="molecule type" value="Genomic_DNA"/>
</dbReference>
<gene>
    <name evidence="9" type="ORF">PC110_g6277</name>
    <name evidence="5" type="ORF">PC113_g10745</name>
    <name evidence="6" type="ORF">PC115_g9953</name>
    <name evidence="7" type="ORF">PC118_g10001</name>
    <name evidence="8" type="ORF">PC129_g9521</name>
</gene>
<feature type="domain" description="Protein kinase" evidence="4">
    <location>
        <begin position="438"/>
        <end position="725"/>
    </location>
</feature>
<evidence type="ECO:0000256" key="3">
    <source>
        <dbReference type="SAM" id="Phobius"/>
    </source>
</evidence>
<evidence type="ECO:0000313" key="6">
    <source>
        <dbReference type="EMBL" id="KAG2919965.1"/>
    </source>
</evidence>
<dbReference type="Gene3D" id="1.10.510.10">
    <property type="entry name" value="Transferase(Phosphotransferase) domain 1"/>
    <property type="match status" value="1"/>
</dbReference>
<dbReference type="InterPro" id="IPR051681">
    <property type="entry name" value="Ser/Thr_Kinases-Pseudokinases"/>
</dbReference>
<keyword evidence="2" id="KW-0677">Repeat</keyword>
<dbReference type="InterPro" id="IPR003591">
    <property type="entry name" value="Leu-rich_rpt_typical-subtyp"/>
</dbReference>
<evidence type="ECO:0000313" key="8">
    <source>
        <dbReference type="EMBL" id="KAG3219698.1"/>
    </source>
</evidence>
<dbReference type="Proteomes" id="UP000735874">
    <property type="component" value="Unassembled WGS sequence"/>
</dbReference>
<keyword evidence="1" id="KW-0433">Leucine-rich repeat</keyword>
<organism evidence="9 10">
    <name type="scientific">Phytophthora cactorum</name>
    <dbReference type="NCBI Taxonomy" id="29920"/>
    <lineage>
        <taxon>Eukaryota</taxon>
        <taxon>Sar</taxon>
        <taxon>Stramenopiles</taxon>
        <taxon>Oomycota</taxon>
        <taxon>Peronosporomycetes</taxon>
        <taxon>Peronosporales</taxon>
        <taxon>Peronosporaceae</taxon>
        <taxon>Phytophthora</taxon>
    </lineage>
</organism>
<keyword evidence="3" id="KW-0812">Transmembrane</keyword>
<evidence type="ECO:0000313" key="9">
    <source>
        <dbReference type="EMBL" id="RAW37496.1"/>
    </source>
</evidence>
<evidence type="ECO:0000256" key="2">
    <source>
        <dbReference type="ARBA" id="ARBA00022737"/>
    </source>
</evidence>
<dbReference type="PROSITE" id="PS50011">
    <property type="entry name" value="PROTEIN_KINASE_DOM"/>
    <property type="match status" value="1"/>
</dbReference>
<dbReference type="PANTHER" id="PTHR44329:SF214">
    <property type="entry name" value="PROTEIN KINASE DOMAIN-CONTAINING PROTEIN"/>
    <property type="match status" value="1"/>
</dbReference>
<dbReference type="PANTHER" id="PTHR44329">
    <property type="entry name" value="SERINE/THREONINE-PROTEIN KINASE TNNI3K-RELATED"/>
    <property type="match status" value="1"/>
</dbReference>
<feature type="transmembrane region" description="Helical" evidence="3">
    <location>
        <begin position="343"/>
        <end position="365"/>
    </location>
</feature>
<evidence type="ECO:0000313" key="7">
    <source>
        <dbReference type="EMBL" id="KAG2982411.1"/>
    </source>
</evidence>
<dbReference type="InterPro" id="IPR001245">
    <property type="entry name" value="Ser-Thr/Tyr_kinase_cat_dom"/>
</dbReference>
<dbReference type="Proteomes" id="UP000251314">
    <property type="component" value="Unassembled WGS sequence"/>
</dbReference>
<dbReference type="SMART" id="SM00369">
    <property type="entry name" value="LRR_TYP"/>
    <property type="match status" value="2"/>
</dbReference>
<dbReference type="EMBL" id="RCMG01000293">
    <property type="protein sequence ID" value="KAG2857371.1"/>
    <property type="molecule type" value="Genomic_DNA"/>
</dbReference>
<evidence type="ECO:0000256" key="1">
    <source>
        <dbReference type="ARBA" id="ARBA00022614"/>
    </source>
</evidence>
<dbReference type="EMBL" id="RCMI01000284">
    <property type="protein sequence ID" value="KAG2919965.1"/>
    <property type="molecule type" value="Genomic_DNA"/>
</dbReference>
<dbReference type="OrthoDB" id="1728874at2759"/>